<accession>A0ABX7VH79</accession>
<dbReference type="PANTHER" id="PTHR34294:SF1">
    <property type="entry name" value="TRANSCRIPTIONAL REGULATOR LSRR"/>
    <property type="match status" value="1"/>
</dbReference>
<dbReference type="Pfam" id="PF00325">
    <property type="entry name" value="Crp"/>
    <property type="match status" value="1"/>
</dbReference>
<gene>
    <name evidence="7" type="primary">lsrR</name>
    <name evidence="7" type="ORF">HGO23_01290</name>
</gene>
<evidence type="ECO:0000313" key="8">
    <source>
        <dbReference type="Proteomes" id="UP000665047"/>
    </source>
</evidence>
<reference evidence="7 8" key="1">
    <citation type="submission" date="2021-03" db="EMBL/GenBank/DDBJ databases">
        <title>Complete Genome Sequence Data of Xenorhabdus budapestensis strain C72, a Candidate Biological Control Agent, from China.</title>
        <authorList>
            <person name="LI B."/>
            <person name="WANG S."/>
            <person name="QIU D."/>
        </authorList>
    </citation>
    <scope>NUCLEOTIDE SEQUENCE [LARGE SCALE GENOMIC DNA]</scope>
    <source>
        <strain evidence="7 8">C-7-2</strain>
    </source>
</reference>
<evidence type="ECO:0000259" key="6">
    <source>
        <dbReference type="Pfam" id="PF04198"/>
    </source>
</evidence>
<feature type="domain" description="Sugar-binding" evidence="6">
    <location>
        <begin position="106"/>
        <end position="354"/>
    </location>
</feature>
<keyword evidence="2" id="KW-0805">Transcription regulation</keyword>
<evidence type="ECO:0000256" key="1">
    <source>
        <dbReference type="ARBA" id="ARBA00010466"/>
    </source>
</evidence>
<evidence type="ECO:0000259" key="5">
    <source>
        <dbReference type="Pfam" id="PF00325"/>
    </source>
</evidence>
<dbReference type="EMBL" id="CP072455">
    <property type="protein sequence ID" value="QTL40094.1"/>
    <property type="molecule type" value="Genomic_DNA"/>
</dbReference>
<dbReference type="InterPro" id="IPR012318">
    <property type="entry name" value="HTH_CRP"/>
</dbReference>
<dbReference type="InterPro" id="IPR051054">
    <property type="entry name" value="SorC_transcr_regulators"/>
</dbReference>
<dbReference type="Gene3D" id="3.40.50.1360">
    <property type="match status" value="1"/>
</dbReference>
<dbReference type="InterPro" id="IPR007324">
    <property type="entry name" value="Sugar-bd_dom_put"/>
</dbReference>
<evidence type="ECO:0000256" key="2">
    <source>
        <dbReference type="ARBA" id="ARBA00023015"/>
    </source>
</evidence>
<dbReference type="NCBIfam" id="NF011947">
    <property type="entry name" value="PRK15418.1"/>
    <property type="match status" value="1"/>
</dbReference>
<proteinExistence type="inferred from homology"/>
<dbReference type="SUPFAM" id="SSF100950">
    <property type="entry name" value="NagB/RpiA/CoA transferase-like"/>
    <property type="match status" value="1"/>
</dbReference>
<dbReference type="Pfam" id="PF04198">
    <property type="entry name" value="Sugar-bind"/>
    <property type="match status" value="1"/>
</dbReference>
<sequence length="355" mass="38443">MTIKSNKKKSVSEKDVSSGEFYYPGHSSGNTYIGNNYIGNSYTENSYPGNSMSEEELLARVAWFYYHDGLTQGDIGELLGLSRLKVSRLLEKGRKSGVIHVQINSRYEGCLELEDTLKKRFNLNKVRVIPDLEGINLNTRLGTGAAHLLMSLIEPRQLLSIGFGEAPMCTLQHLSGFISSQQIRLVTLSGGVGPYMTGIGQLDADCPVSIIPAPLRASTQQVATTFREERSVRDVILTACAADIAVVGIGAINQRQQATIMRSGYISDGEQLMFGRKGAVGDILGHFFNTEGELVGDIDIHQELIGLTLSELKTIPNVIGVAGGIEKAEAIVAALKGGYISSLVTEEKTARAMLM</sequence>
<evidence type="ECO:0000256" key="4">
    <source>
        <dbReference type="ARBA" id="ARBA00023163"/>
    </source>
</evidence>
<evidence type="ECO:0000313" key="7">
    <source>
        <dbReference type="EMBL" id="QTL40094.1"/>
    </source>
</evidence>
<name>A0ABX7VH79_XENBU</name>
<dbReference type="InterPro" id="IPR037171">
    <property type="entry name" value="NagB/RpiA_transferase-like"/>
</dbReference>
<protein>
    <submittedName>
        <fullName evidence="7">Transcriptional regulator LsrR</fullName>
    </submittedName>
</protein>
<dbReference type="Gene3D" id="1.10.10.10">
    <property type="entry name" value="Winged helix-like DNA-binding domain superfamily/Winged helix DNA-binding domain"/>
    <property type="match status" value="1"/>
</dbReference>
<dbReference type="InterPro" id="IPR036388">
    <property type="entry name" value="WH-like_DNA-bd_sf"/>
</dbReference>
<evidence type="ECO:0000256" key="3">
    <source>
        <dbReference type="ARBA" id="ARBA00023125"/>
    </source>
</evidence>
<comment type="similarity">
    <text evidence="1">Belongs to the SorC transcriptional regulatory family.</text>
</comment>
<dbReference type="PANTHER" id="PTHR34294">
    <property type="entry name" value="TRANSCRIPTIONAL REGULATOR-RELATED"/>
    <property type="match status" value="1"/>
</dbReference>
<organism evidence="7 8">
    <name type="scientific">Xenorhabdus budapestensis</name>
    <dbReference type="NCBI Taxonomy" id="290110"/>
    <lineage>
        <taxon>Bacteria</taxon>
        <taxon>Pseudomonadati</taxon>
        <taxon>Pseudomonadota</taxon>
        <taxon>Gammaproteobacteria</taxon>
        <taxon>Enterobacterales</taxon>
        <taxon>Morganellaceae</taxon>
        <taxon>Xenorhabdus</taxon>
    </lineage>
</organism>
<dbReference type="Proteomes" id="UP000665047">
    <property type="component" value="Chromosome"/>
</dbReference>
<keyword evidence="3" id="KW-0238">DNA-binding</keyword>
<keyword evidence="4" id="KW-0804">Transcription</keyword>
<feature type="domain" description="HTH crp-type" evidence="5">
    <location>
        <begin position="70"/>
        <end position="99"/>
    </location>
</feature>
<keyword evidence="8" id="KW-1185">Reference proteome</keyword>